<dbReference type="Pfam" id="PF02470">
    <property type="entry name" value="MlaD"/>
    <property type="match status" value="1"/>
</dbReference>
<evidence type="ECO:0000313" key="4">
    <source>
        <dbReference type="EMBL" id="NYG53699.1"/>
    </source>
</evidence>
<dbReference type="EMBL" id="JACCAC010000001">
    <property type="protein sequence ID" value="NYG53699.1"/>
    <property type="molecule type" value="Genomic_DNA"/>
</dbReference>
<reference evidence="4 5" key="1">
    <citation type="submission" date="2020-07" db="EMBL/GenBank/DDBJ databases">
        <title>Sequencing the genomes of 1000 actinobacteria strains.</title>
        <authorList>
            <person name="Klenk H.-P."/>
        </authorList>
    </citation>
    <scope>NUCLEOTIDE SEQUENCE [LARGE SCALE GENOMIC DNA]</scope>
    <source>
        <strain evidence="4 5">DSM 24552</strain>
    </source>
</reference>
<feature type="domain" description="Mammalian cell entry C-terminal" evidence="3">
    <location>
        <begin position="119"/>
        <end position="291"/>
    </location>
</feature>
<dbReference type="PROSITE" id="PS51257">
    <property type="entry name" value="PROKAR_LIPOPROTEIN"/>
    <property type="match status" value="1"/>
</dbReference>
<comment type="caution">
    <text evidence="4">The sequence shown here is derived from an EMBL/GenBank/DDBJ whole genome shotgun (WGS) entry which is preliminary data.</text>
</comment>
<gene>
    <name evidence="4" type="ORF">BJ989_000003</name>
</gene>
<sequence>MNRLKAVLLTLVGALALSACEFSVYDLPLPGGADVGDEPIEVTVQFTDVLDLVPQSTVKVNDVSVGMVRDVRLDGYTAEVVLEVREGTDLPANAVAKIRQTSLLGEKFVELAAPEAGASAEPLETGAVIPLSRTGRNPEIEEVFGALSLVLNGGGVAQLKTINVELANALEGREGSVRSVLRQLEGFTGQLDDRKTEIVDAIESIDALARSIQQEQGTIDAALDELPSAIASIDSQRADLVKMLESLNRLGDIGVRVIQRTKADTIASLRSLDPVLTQLANAGDDFAKAFQVFLTYPFVDEVVGRDPQVARNLHMGDYTNLAIDLDLKLDDLLANPPGLPDECVRLEELPAEIREGLPIDLESLCQGALNAVQKCLQSQDPAACLGALTGAVTGSLCKAFPMLPNCGGGGGGGGGLPLPEVPGLPGLPLPGLGGSSSSGGSASGGGGLLGLFRSAPFGADGQAARTAAPTGLASYDPDLVRLLVPGMVTQ</sequence>
<dbReference type="InterPro" id="IPR003399">
    <property type="entry name" value="Mce/MlaD"/>
</dbReference>
<dbReference type="PANTHER" id="PTHR33371">
    <property type="entry name" value="INTERMEMBRANE PHOSPHOLIPID TRANSPORT SYSTEM BINDING PROTEIN MLAD-RELATED"/>
    <property type="match status" value="1"/>
</dbReference>
<dbReference type="Proteomes" id="UP000544110">
    <property type="component" value="Unassembled WGS sequence"/>
</dbReference>
<feature type="chain" id="PRO_5038866247" evidence="1">
    <location>
        <begin position="20"/>
        <end position="490"/>
    </location>
</feature>
<dbReference type="Pfam" id="PF11887">
    <property type="entry name" value="Mce4_CUP1"/>
    <property type="match status" value="1"/>
</dbReference>
<proteinExistence type="predicted"/>
<organism evidence="4 5">
    <name type="scientific">Nocardioides perillae</name>
    <dbReference type="NCBI Taxonomy" id="1119534"/>
    <lineage>
        <taxon>Bacteria</taxon>
        <taxon>Bacillati</taxon>
        <taxon>Actinomycetota</taxon>
        <taxon>Actinomycetes</taxon>
        <taxon>Propionibacteriales</taxon>
        <taxon>Nocardioidaceae</taxon>
        <taxon>Nocardioides</taxon>
    </lineage>
</organism>
<name>A0A7Y9UQV4_9ACTN</name>
<dbReference type="InterPro" id="IPR024516">
    <property type="entry name" value="Mce_C"/>
</dbReference>
<dbReference type="AlphaFoldDB" id="A0A7Y9UQV4"/>
<feature type="signal peptide" evidence="1">
    <location>
        <begin position="1"/>
        <end position="19"/>
    </location>
</feature>
<evidence type="ECO:0000313" key="5">
    <source>
        <dbReference type="Proteomes" id="UP000544110"/>
    </source>
</evidence>
<accession>A0A7Y9UQV4</accession>
<dbReference type="InterPro" id="IPR052336">
    <property type="entry name" value="MlaD_Phospholipid_Transporter"/>
</dbReference>
<dbReference type="NCBIfam" id="TIGR00996">
    <property type="entry name" value="Mtu_fam_mce"/>
    <property type="match status" value="1"/>
</dbReference>
<dbReference type="PANTHER" id="PTHR33371:SF15">
    <property type="entry name" value="LIPOPROTEIN LPRN"/>
    <property type="match status" value="1"/>
</dbReference>
<dbReference type="InterPro" id="IPR005693">
    <property type="entry name" value="Mce"/>
</dbReference>
<keyword evidence="1" id="KW-0732">Signal</keyword>
<feature type="domain" description="Mce/MlaD" evidence="2">
    <location>
        <begin position="39"/>
        <end position="112"/>
    </location>
</feature>
<dbReference type="RefSeq" id="WP_179516476.1">
    <property type="nucleotide sequence ID" value="NZ_JACCAC010000001.1"/>
</dbReference>
<keyword evidence="5" id="KW-1185">Reference proteome</keyword>
<dbReference type="GO" id="GO:0005576">
    <property type="term" value="C:extracellular region"/>
    <property type="evidence" value="ECO:0007669"/>
    <property type="project" value="TreeGrafter"/>
</dbReference>
<evidence type="ECO:0000256" key="1">
    <source>
        <dbReference type="SAM" id="SignalP"/>
    </source>
</evidence>
<protein>
    <submittedName>
        <fullName evidence="4">Phospholipid/cholesterol/gamma-HCH transport system substrate-binding protein</fullName>
    </submittedName>
</protein>
<evidence type="ECO:0000259" key="3">
    <source>
        <dbReference type="Pfam" id="PF11887"/>
    </source>
</evidence>
<evidence type="ECO:0000259" key="2">
    <source>
        <dbReference type="Pfam" id="PF02470"/>
    </source>
</evidence>